<evidence type="ECO:0000256" key="1">
    <source>
        <dbReference type="ARBA" id="ARBA00022617"/>
    </source>
</evidence>
<reference evidence="5" key="3">
    <citation type="journal article" date="2017" name="Nature">
        <title>Genome sequence of the progenitor of the wheat D genome Aegilops tauschii.</title>
        <authorList>
            <person name="Luo M.C."/>
            <person name="Gu Y.Q."/>
            <person name="Puiu D."/>
            <person name="Wang H."/>
            <person name="Twardziok S.O."/>
            <person name="Deal K.R."/>
            <person name="Huo N."/>
            <person name="Zhu T."/>
            <person name="Wang L."/>
            <person name="Wang Y."/>
            <person name="McGuire P.E."/>
            <person name="Liu S."/>
            <person name="Long H."/>
            <person name="Ramasamy R.K."/>
            <person name="Rodriguez J.C."/>
            <person name="Van S.L."/>
            <person name="Yuan L."/>
            <person name="Wang Z."/>
            <person name="Xia Z."/>
            <person name="Xiao L."/>
            <person name="Anderson O.D."/>
            <person name="Ouyang S."/>
            <person name="Liang Y."/>
            <person name="Zimin A.V."/>
            <person name="Pertea G."/>
            <person name="Qi P."/>
            <person name="Bennetzen J.L."/>
            <person name="Dai X."/>
            <person name="Dawson M.W."/>
            <person name="Muller H.G."/>
            <person name="Kugler K."/>
            <person name="Rivarola-Duarte L."/>
            <person name="Spannagl M."/>
            <person name="Mayer K.F.X."/>
            <person name="Lu F.H."/>
            <person name="Bevan M.W."/>
            <person name="Leroy P."/>
            <person name="Li P."/>
            <person name="You F.M."/>
            <person name="Sun Q."/>
            <person name="Liu Z."/>
            <person name="Lyons E."/>
            <person name="Wicker T."/>
            <person name="Salzberg S.L."/>
            <person name="Devos K.M."/>
            <person name="Dvorak J."/>
        </authorList>
    </citation>
    <scope>NUCLEOTIDE SEQUENCE [LARGE SCALE GENOMIC DNA]</scope>
    <source>
        <strain evidence="5">cv. AL8/78</strain>
    </source>
</reference>
<keyword evidence="3" id="KW-0560">Oxidoreductase</keyword>
<name>A0A453JVC9_AEGTS</name>
<sequence>GKNSSNGSIPSPPALPVIGHLHLLKKPLHRSLAALAVRYGGGRDGAGLLLLRFGTRPVLLVSSPPIAEECFTVHDVALADRPGLASRRLLSGDECPSIAGASYGPVWRHLRRIATVHALSAHRLSLTTAARDAEVRAMAQKLWRATRLGATAVSVKLAAFEFVVNVIMAMVAGRRMAEDEVLRFKAMTEAGFAAAGAANRHDFLPLLRLLDFGRTKRRLAGLAKERHEFGQGLVDEYRRLHHRHGVVGAVTEDTPSTSAQRTVIGDLLRQQEGSPELYADVVIRTICLVSERLHRRNNSKCQYACIS</sequence>
<dbReference type="GO" id="GO:0005506">
    <property type="term" value="F:iron ion binding"/>
    <property type="evidence" value="ECO:0007669"/>
    <property type="project" value="InterPro"/>
</dbReference>
<evidence type="ECO:0000256" key="2">
    <source>
        <dbReference type="ARBA" id="ARBA00022723"/>
    </source>
</evidence>
<dbReference type="Pfam" id="PF00067">
    <property type="entry name" value="p450"/>
    <property type="match status" value="1"/>
</dbReference>
<dbReference type="EnsemblPlants" id="AET5Gv20206600.2">
    <property type="protein sequence ID" value="AET5Gv20206600.2"/>
    <property type="gene ID" value="AET5Gv20206600"/>
</dbReference>
<dbReference type="AlphaFoldDB" id="A0A453JVC9"/>
<organism evidence="5 6">
    <name type="scientific">Aegilops tauschii subsp. strangulata</name>
    <name type="common">Goatgrass</name>
    <dbReference type="NCBI Taxonomy" id="200361"/>
    <lineage>
        <taxon>Eukaryota</taxon>
        <taxon>Viridiplantae</taxon>
        <taxon>Streptophyta</taxon>
        <taxon>Embryophyta</taxon>
        <taxon>Tracheophyta</taxon>
        <taxon>Spermatophyta</taxon>
        <taxon>Magnoliopsida</taxon>
        <taxon>Liliopsida</taxon>
        <taxon>Poales</taxon>
        <taxon>Poaceae</taxon>
        <taxon>BOP clade</taxon>
        <taxon>Pooideae</taxon>
        <taxon>Triticodae</taxon>
        <taxon>Triticeae</taxon>
        <taxon>Triticinae</taxon>
        <taxon>Aegilops</taxon>
    </lineage>
</organism>
<keyword evidence="4" id="KW-0408">Iron</keyword>
<dbReference type="Gene3D" id="1.10.630.10">
    <property type="entry name" value="Cytochrome P450"/>
    <property type="match status" value="1"/>
</dbReference>
<dbReference type="GO" id="GO:0004497">
    <property type="term" value="F:monooxygenase activity"/>
    <property type="evidence" value="ECO:0007669"/>
    <property type="project" value="InterPro"/>
</dbReference>
<dbReference type="PANTHER" id="PTHR47947">
    <property type="entry name" value="CYTOCHROME P450 82C3-RELATED"/>
    <property type="match status" value="1"/>
</dbReference>
<reference evidence="6" key="1">
    <citation type="journal article" date="2014" name="Science">
        <title>Ancient hybridizations among the ancestral genomes of bread wheat.</title>
        <authorList>
            <consortium name="International Wheat Genome Sequencing Consortium,"/>
            <person name="Marcussen T."/>
            <person name="Sandve S.R."/>
            <person name="Heier L."/>
            <person name="Spannagl M."/>
            <person name="Pfeifer M."/>
            <person name="Jakobsen K.S."/>
            <person name="Wulff B.B."/>
            <person name="Steuernagel B."/>
            <person name="Mayer K.F."/>
            <person name="Olsen O.A."/>
        </authorList>
    </citation>
    <scope>NUCLEOTIDE SEQUENCE [LARGE SCALE GENOMIC DNA]</scope>
    <source>
        <strain evidence="6">cv. AL8/78</strain>
    </source>
</reference>
<evidence type="ECO:0000256" key="4">
    <source>
        <dbReference type="ARBA" id="ARBA00023004"/>
    </source>
</evidence>
<reference evidence="5" key="5">
    <citation type="journal article" date="2021" name="G3 (Bethesda)">
        <title>Aegilops tauschii genome assembly Aet v5.0 features greater sequence contiguity and improved annotation.</title>
        <authorList>
            <person name="Wang L."/>
            <person name="Zhu T."/>
            <person name="Rodriguez J.C."/>
            <person name="Deal K.R."/>
            <person name="Dubcovsky J."/>
            <person name="McGuire P.E."/>
            <person name="Lux T."/>
            <person name="Spannagl M."/>
            <person name="Mayer K.F.X."/>
            <person name="Baldrich P."/>
            <person name="Meyers B.C."/>
            <person name="Huo N."/>
            <person name="Gu Y.Q."/>
            <person name="Zhou H."/>
            <person name="Devos K.M."/>
            <person name="Bennetzen J.L."/>
            <person name="Unver T."/>
            <person name="Budak H."/>
            <person name="Gulick P.J."/>
            <person name="Galiba G."/>
            <person name="Kalapos B."/>
            <person name="Nelson D.R."/>
            <person name="Li P."/>
            <person name="You F.M."/>
            <person name="Luo M.C."/>
            <person name="Dvorak J."/>
        </authorList>
    </citation>
    <scope>NUCLEOTIDE SEQUENCE [LARGE SCALE GENOMIC DNA]</scope>
    <source>
        <strain evidence="5">cv. AL8/78</strain>
    </source>
</reference>
<dbReference type="InterPro" id="IPR001128">
    <property type="entry name" value="Cyt_P450"/>
</dbReference>
<dbReference type="Proteomes" id="UP000015105">
    <property type="component" value="Chromosome 5D"/>
</dbReference>
<keyword evidence="6" id="KW-1185">Reference proteome</keyword>
<dbReference type="InterPro" id="IPR036396">
    <property type="entry name" value="Cyt_P450_sf"/>
</dbReference>
<evidence type="ECO:0000256" key="3">
    <source>
        <dbReference type="ARBA" id="ARBA00023002"/>
    </source>
</evidence>
<keyword evidence="1" id="KW-0349">Heme</keyword>
<reference evidence="6" key="2">
    <citation type="journal article" date="2017" name="Nat. Plants">
        <title>The Aegilops tauschii genome reveals multiple impacts of transposons.</title>
        <authorList>
            <person name="Zhao G."/>
            <person name="Zou C."/>
            <person name="Li K."/>
            <person name="Wang K."/>
            <person name="Li T."/>
            <person name="Gao L."/>
            <person name="Zhang X."/>
            <person name="Wang H."/>
            <person name="Yang Z."/>
            <person name="Liu X."/>
            <person name="Jiang W."/>
            <person name="Mao L."/>
            <person name="Kong X."/>
            <person name="Jiao Y."/>
            <person name="Jia J."/>
        </authorList>
    </citation>
    <scope>NUCLEOTIDE SEQUENCE [LARGE SCALE GENOMIC DNA]</scope>
    <source>
        <strain evidence="6">cv. AL8/78</strain>
    </source>
</reference>
<proteinExistence type="predicted"/>
<dbReference type="PANTHER" id="PTHR47947:SF6">
    <property type="entry name" value="CYTOCHROME P450"/>
    <property type="match status" value="1"/>
</dbReference>
<keyword evidence="2" id="KW-0479">Metal-binding</keyword>
<dbReference type="Gramene" id="AET5Gv20206600.2">
    <property type="protein sequence ID" value="AET5Gv20206600.2"/>
    <property type="gene ID" value="AET5Gv20206600"/>
</dbReference>
<dbReference type="GO" id="GO:0020037">
    <property type="term" value="F:heme binding"/>
    <property type="evidence" value="ECO:0007669"/>
    <property type="project" value="InterPro"/>
</dbReference>
<evidence type="ECO:0000313" key="5">
    <source>
        <dbReference type="EnsemblPlants" id="AET5Gv20206600.2"/>
    </source>
</evidence>
<accession>A0A453JVC9</accession>
<reference evidence="5" key="4">
    <citation type="submission" date="2019-03" db="UniProtKB">
        <authorList>
            <consortium name="EnsemblPlants"/>
        </authorList>
    </citation>
    <scope>IDENTIFICATION</scope>
</reference>
<dbReference type="GO" id="GO:0016705">
    <property type="term" value="F:oxidoreductase activity, acting on paired donors, with incorporation or reduction of molecular oxygen"/>
    <property type="evidence" value="ECO:0007669"/>
    <property type="project" value="InterPro"/>
</dbReference>
<dbReference type="SUPFAM" id="SSF48264">
    <property type="entry name" value="Cytochrome P450"/>
    <property type="match status" value="1"/>
</dbReference>
<evidence type="ECO:0000313" key="6">
    <source>
        <dbReference type="Proteomes" id="UP000015105"/>
    </source>
</evidence>
<protein>
    <submittedName>
        <fullName evidence="5">Uncharacterized protein</fullName>
    </submittedName>
</protein>
<dbReference type="InterPro" id="IPR050651">
    <property type="entry name" value="Plant_Cytochrome_P450_Monoox"/>
</dbReference>